<sequence>MARVTRAAVELWPRVMLVAAALVLVWAWGQDVGPPVGVIGGAVVLVGTVLAALRQAEAVAHKVGEPFGTLAVAVVV</sequence>
<keyword evidence="2" id="KW-0614">Plasmid</keyword>
<accession>A0A1B1KHE3</accession>
<keyword evidence="1" id="KW-0472">Membrane</keyword>
<keyword evidence="1" id="KW-1133">Transmembrane helix</keyword>
<gene>
    <name evidence="2" type="ORF">R1CP_37105</name>
</gene>
<proteinExistence type="predicted"/>
<geneLocation type="plasmid" evidence="3">
    <name>pr1cp1</name>
</geneLocation>
<dbReference type="EMBL" id="CP009112">
    <property type="protein sequence ID" value="ANS32027.1"/>
    <property type="molecule type" value="Genomic_DNA"/>
</dbReference>
<evidence type="ECO:0000313" key="2">
    <source>
        <dbReference type="EMBL" id="ANS32027.1"/>
    </source>
</evidence>
<dbReference type="RefSeq" id="WP_155773093.1">
    <property type="nucleotide sequence ID" value="NZ_CP009112.1"/>
</dbReference>
<evidence type="ECO:0000313" key="3">
    <source>
        <dbReference type="Proteomes" id="UP000186108"/>
    </source>
</evidence>
<dbReference type="Proteomes" id="UP000186108">
    <property type="component" value="Plasmid pR1CP1"/>
</dbReference>
<reference evidence="2 3" key="1">
    <citation type="submission" date="2014-07" db="EMBL/GenBank/DDBJ databases">
        <authorList>
            <person name="Zhang J.E."/>
            <person name="Yang H."/>
            <person name="Guo J."/>
            <person name="Deng Z."/>
            <person name="Luo H."/>
            <person name="Luo M."/>
            <person name="Zhao B."/>
        </authorList>
    </citation>
    <scope>NUCLEOTIDE SEQUENCE [LARGE SCALE GENOMIC DNA]</scope>
    <source>
        <strain evidence="2 3">1CP</strain>
        <plasmid evidence="3">Plasmid pr1cp1</plasmid>
    </source>
</reference>
<keyword evidence="1" id="KW-0812">Transmembrane</keyword>
<feature type="transmembrane region" description="Helical" evidence="1">
    <location>
        <begin position="35"/>
        <end position="53"/>
    </location>
</feature>
<protein>
    <submittedName>
        <fullName evidence="2">Uncharacterized protein</fullName>
    </submittedName>
</protein>
<dbReference type="AlphaFoldDB" id="A0A1B1KHE3"/>
<evidence type="ECO:0000256" key="1">
    <source>
        <dbReference type="SAM" id="Phobius"/>
    </source>
</evidence>
<organism evidence="2 3">
    <name type="scientific">Rhodococcus opacus</name>
    <name type="common">Nocardia opaca</name>
    <dbReference type="NCBI Taxonomy" id="37919"/>
    <lineage>
        <taxon>Bacteria</taxon>
        <taxon>Bacillati</taxon>
        <taxon>Actinomycetota</taxon>
        <taxon>Actinomycetes</taxon>
        <taxon>Mycobacteriales</taxon>
        <taxon>Nocardiaceae</taxon>
        <taxon>Rhodococcus</taxon>
    </lineage>
</organism>
<name>A0A1B1KHE3_RHOOP</name>
<feature type="transmembrane region" description="Helical" evidence="1">
    <location>
        <begin position="12"/>
        <end position="29"/>
    </location>
</feature>